<gene>
    <name evidence="1" type="ORF">L0P62_02585</name>
</gene>
<proteinExistence type="predicted"/>
<keyword evidence="2" id="KW-1185">Reference proteome</keyword>
<dbReference type="EMBL" id="JAKNID010000005">
    <property type="protein sequence ID" value="MCG4564326.1"/>
    <property type="molecule type" value="Genomic_DNA"/>
</dbReference>
<accession>A0A9Q4AB15</accession>
<sequence>MLRLKSKKEVLQEYESRYPELDNYFINELSKEYDRYAELLKDCETKEEAYKIFSKEIKENEKRYRDNAMLNGLEASLDGQFMEILAQYGLIKFFKDNILDD</sequence>
<comment type="caution">
    <text evidence="1">The sequence shown here is derived from an EMBL/GenBank/DDBJ whole genome shotgun (WGS) entry which is preliminary data.</text>
</comment>
<evidence type="ECO:0000313" key="1">
    <source>
        <dbReference type="EMBL" id="MCG4564326.1"/>
    </source>
</evidence>
<reference evidence="1" key="1">
    <citation type="submission" date="2022-01" db="EMBL/GenBank/DDBJ databases">
        <title>Collection of gut derived symbiotic bacterial strains cultured from healthy donors.</title>
        <authorList>
            <person name="Lin H."/>
            <person name="Kohout C."/>
            <person name="Waligurski E."/>
            <person name="Pamer E.G."/>
        </authorList>
    </citation>
    <scope>NUCLEOTIDE SEQUENCE</scope>
    <source>
        <strain evidence="1">MSK.14.39</strain>
    </source>
</reference>
<evidence type="ECO:0000313" key="2">
    <source>
        <dbReference type="Proteomes" id="UP001108123"/>
    </source>
</evidence>
<dbReference type="AlphaFoldDB" id="A0A9Q4AB15"/>
<dbReference type="Proteomes" id="UP001108123">
    <property type="component" value="Unassembled WGS sequence"/>
</dbReference>
<name>A0A9Q4AB15_9FIRM</name>
<protein>
    <submittedName>
        <fullName evidence="1">Uncharacterized protein</fullName>
    </submittedName>
</protein>
<dbReference type="RefSeq" id="WP_226807652.1">
    <property type="nucleotide sequence ID" value="NZ_JAJBNW010000013.1"/>
</dbReference>
<organism evidence="1 2">
    <name type="scientific">Anaerosalibacter bizertensis</name>
    <dbReference type="NCBI Taxonomy" id="932217"/>
    <lineage>
        <taxon>Bacteria</taxon>
        <taxon>Bacillati</taxon>
        <taxon>Bacillota</taxon>
        <taxon>Tissierellia</taxon>
        <taxon>Tissierellales</taxon>
        <taxon>Sporanaerobacteraceae</taxon>
        <taxon>Anaerosalibacter</taxon>
    </lineage>
</organism>